<sequence>MSDAAAYLRSGRRMQSTLFGKAGVARTDGVASGGISKNELPALRDVAPDASASGLVVVRVNDAQRNLQQLPMKKRKPATKRSRSDSDDEDSAVVAATVAESDGGGPTCAGGGDDIAPPSASTEAVGPSPSAGELNLTSVASPTAPVPPVEGVAQRISLLSKWFPASLQEHKLDAAVAPATAMVEATVDRVTKMRDYVLILRYGIEDVEALLEETRRSHASLWVGGDADPSRDEAVPRRLYWDLRGTDVRKLVRAVGVSPFAQALAEFSEEDGAEFRRPAAVATAVHRIASRRRRVAAPLEYRMASWHSYLDRHGPESGSAPRLSEVLWIGAAGTSAMFTAAASRLLRGARAGAEPAAATAAPEQGDEASDTGDTTGWDGPRFFDNTEAAVETMTEAESVTSGPWLLHSPVAFPPALSEEQRSLLSFLRFLMPTAQPSGSRRCSTGYGVWLFAAFSALDIPLDPDTDRLAHELFRTCCRHLRTLAAWKGVSGSTRDSLLRQFRLRSSQAGAAAPTYASLDDIRQEDVRAVYTVVIVLARFFRQNQDRFLPL</sequence>
<dbReference type="EMBL" id="JAECZO010000002">
    <property type="protein sequence ID" value="KAK7199835.1"/>
    <property type="molecule type" value="Genomic_DNA"/>
</dbReference>
<protein>
    <submittedName>
        <fullName evidence="2">Uncharacterized protein</fullName>
    </submittedName>
</protein>
<feature type="region of interest" description="Disordered" evidence="1">
    <location>
        <begin position="354"/>
        <end position="381"/>
    </location>
</feature>
<keyword evidence="3" id="KW-1185">Reference proteome</keyword>
<accession>A0AAW0F3K2</accession>
<name>A0AAW0F3K2_9TRYP</name>
<feature type="compositionally biased region" description="Gly residues" evidence="1">
    <location>
        <begin position="102"/>
        <end position="113"/>
    </location>
</feature>
<dbReference type="AlphaFoldDB" id="A0AAW0F3K2"/>
<dbReference type="Gene3D" id="1.20.58.1070">
    <property type="match status" value="1"/>
</dbReference>
<comment type="caution">
    <text evidence="2">The sequence shown here is derived from an EMBL/GenBank/DDBJ whole genome shotgun (WGS) entry which is preliminary data.</text>
</comment>
<proteinExistence type="predicted"/>
<feature type="region of interest" description="Disordered" evidence="1">
    <location>
        <begin position="66"/>
        <end position="131"/>
    </location>
</feature>
<organism evidence="2 3">
    <name type="scientific">Novymonas esmeraldas</name>
    <dbReference type="NCBI Taxonomy" id="1808958"/>
    <lineage>
        <taxon>Eukaryota</taxon>
        <taxon>Discoba</taxon>
        <taxon>Euglenozoa</taxon>
        <taxon>Kinetoplastea</taxon>
        <taxon>Metakinetoplastina</taxon>
        <taxon>Trypanosomatida</taxon>
        <taxon>Trypanosomatidae</taxon>
        <taxon>Novymonas</taxon>
    </lineage>
</organism>
<gene>
    <name evidence="2" type="ORF">NESM_000030900</name>
</gene>
<evidence type="ECO:0000313" key="2">
    <source>
        <dbReference type="EMBL" id="KAK7199835.1"/>
    </source>
</evidence>
<feature type="compositionally biased region" description="Low complexity" evidence="1">
    <location>
        <begin position="92"/>
        <end position="101"/>
    </location>
</feature>
<feature type="compositionally biased region" description="Low complexity" evidence="1">
    <location>
        <begin position="354"/>
        <end position="363"/>
    </location>
</feature>
<dbReference type="Proteomes" id="UP001430356">
    <property type="component" value="Unassembled WGS sequence"/>
</dbReference>
<evidence type="ECO:0000256" key="1">
    <source>
        <dbReference type="SAM" id="MobiDB-lite"/>
    </source>
</evidence>
<feature type="compositionally biased region" description="Basic residues" evidence="1">
    <location>
        <begin position="72"/>
        <end position="81"/>
    </location>
</feature>
<reference evidence="2 3" key="1">
    <citation type="journal article" date="2021" name="MBio">
        <title>A New Model Trypanosomatid, Novymonas esmeraldas: Genomic Perception of Its 'Candidatus Pandoraea novymonadis' Endosymbiont.</title>
        <authorList>
            <person name="Zakharova A."/>
            <person name="Saura A."/>
            <person name="Butenko A."/>
            <person name="Podesvova L."/>
            <person name="Warmusova S."/>
            <person name="Kostygov A.Y."/>
            <person name="Nenarokova A."/>
            <person name="Lukes J."/>
            <person name="Opperdoes F.R."/>
            <person name="Yurchenko V."/>
        </authorList>
    </citation>
    <scope>NUCLEOTIDE SEQUENCE [LARGE SCALE GENOMIC DNA]</scope>
    <source>
        <strain evidence="2 3">E262AT.01</strain>
    </source>
</reference>
<evidence type="ECO:0000313" key="3">
    <source>
        <dbReference type="Proteomes" id="UP001430356"/>
    </source>
</evidence>